<dbReference type="Proteomes" id="UP001159427">
    <property type="component" value="Unassembled WGS sequence"/>
</dbReference>
<keyword evidence="1" id="KW-0862">Zinc</keyword>
<organism evidence="3 4">
    <name type="scientific">Porites evermanni</name>
    <dbReference type="NCBI Taxonomy" id="104178"/>
    <lineage>
        <taxon>Eukaryota</taxon>
        <taxon>Metazoa</taxon>
        <taxon>Cnidaria</taxon>
        <taxon>Anthozoa</taxon>
        <taxon>Hexacorallia</taxon>
        <taxon>Scleractinia</taxon>
        <taxon>Fungiina</taxon>
        <taxon>Poritidae</taxon>
        <taxon>Porites</taxon>
    </lineage>
</organism>
<keyword evidence="4" id="KW-1185">Reference proteome</keyword>
<accession>A0ABN8LFK5</accession>
<evidence type="ECO:0000313" key="3">
    <source>
        <dbReference type="EMBL" id="CAH3015742.1"/>
    </source>
</evidence>
<protein>
    <recommendedName>
        <fullName evidence="2">CCHC-type domain-containing protein</fullName>
    </recommendedName>
</protein>
<sequence length="224" mass="24944">MDEAEVVRIVESTVTKKNENLLASMKSLLDDSLNELKRSHADTADSHLKEIKKTQDMPRSLSKEDQYRFNLKVSDAIEEAKDACSARHFGKVHASLEKGEKLLTEMQKHIMLADKSDFGWSLIREYERNDLPEDSDDEKKIVRAEARARTQAEQSGCLKSRPTNRSESTALTTVAAAASSQCSGKPTPIVQTRTPQAKPGFCFACNKPGHWRAQCPYSAKSTTG</sequence>
<keyword evidence="1" id="KW-0479">Metal-binding</keyword>
<reference evidence="3 4" key="1">
    <citation type="submission" date="2022-05" db="EMBL/GenBank/DDBJ databases">
        <authorList>
            <consortium name="Genoscope - CEA"/>
            <person name="William W."/>
        </authorList>
    </citation>
    <scope>NUCLEOTIDE SEQUENCE [LARGE SCALE GENOMIC DNA]</scope>
</reference>
<dbReference type="InterPro" id="IPR036875">
    <property type="entry name" value="Znf_CCHC_sf"/>
</dbReference>
<dbReference type="EMBL" id="CALNXI010000028">
    <property type="protein sequence ID" value="CAH3015742.1"/>
    <property type="molecule type" value="Genomic_DNA"/>
</dbReference>
<dbReference type="SMART" id="SM00343">
    <property type="entry name" value="ZnF_C2HC"/>
    <property type="match status" value="1"/>
</dbReference>
<evidence type="ECO:0000259" key="2">
    <source>
        <dbReference type="PROSITE" id="PS50158"/>
    </source>
</evidence>
<evidence type="ECO:0000256" key="1">
    <source>
        <dbReference type="PROSITE-ProRule" id="PRU00047"/>
    </source>
</evidence>
<dbReference type="PROSITE" id="PS50158">
    <property type="entry name" value="ZF_CCHC"/>
    <property type="match status" value="1"/>
</dbReference>
<dbReference type="Pfam" id="PF00098">
    <property type="entry name" value="zf-CCHC"/>
    <property type="match status" value="1"/>
</dbReference>
<dbReference type="Gene3D" id="4.10.60.10">
    <property type="entry name" value="Zinc finger, CCHC-type"/>
    <property type="match status" value="1"/>
</dbReference>
<proteinExistence type="predicted"/>
<keyword evidence="1" id="KW-0863">Zinc-finger</keyword>
<feature type="domain" description="CCHC-type" evidence="2">
    <location>
        <begin position="202"/>
        <end position="216"/>
    </location>
</feature>
<evidence type="ECO:0000313" key="4">
    <source>
        <dbReference type="Proteomes" id="UP001159427"/>
    </source>
</evidence>
<dbReference type="InterPro" id="IPR001878">
    <property type="entry name" value="Znf_CCHC"/>
</dbReference>
<name>A0ABN8LFK5_9CNID</name>
<comment type="caution">
    <text evidence="3">The sequence shown here is derived from an EMBL/GenBank/DDBJ whole genome shotgun (WGS) entry which is preliminary data.</text>
</comment>
<gene>
    <name evidence="3" type="ORF">PEVE_00020856</name>
</gene>
<dbReference type="SUPFAM" id="SSF57756">
    <property type="entry name" value="Retrovirus zinc finger-like domains"/>
    <property type="match status" value="1"/>
</dbReference>